<dbReference type="AlphaFoldDB" id="A0A9J5ZFX0"/>
<dbReference type="PANTHER" id="PTHR31170:SF25">
    <property type="entry name" value="BNAA09G04570D PROTEIN"/>
    <property type="match status" value="1"/>
</dbReference>
<dbReference type="PANTHER" id="PTHR31170">
    <property type="entry name" value="BNAC04G53230D PROTEIN"/>
    <property type="match status" value="1"/>
</dbReference>
<dbReference type="Proteomes" id="UP000824120">
    <property type="component" value="Chromosome 4"/>
</dbReference>
<proteinExistence type="predicted"/>
<name>A0A9J5ZFX0_SOLCO</name>
<dbReference type="Pfam" id="PF03140">
    <property type="entry name" value="DUF247"/>
    <property type="match status" value="3"/>
</dbReference>
<keyword evidence="1" id="KW-1133">Transmembrane helix</keyword>
<keyword evidence="1" id="KW-0812">Transmembrane</keyword>
<evidence type="ECO:0000256" key="1">
    <source>
        <dbReference type="SAM" id="Phobius"/>
    </source>
</evidence>
<feature type="transmembrane region" description="Helical" evidence="1">
    <location>
        <begin position="338"/>
        <end position="362"/>
    </location>
</feature>
<sequence length="367" mass="41528">SQTTESNDEDPPSGSQTTECVNQIFHKKFEDLDKLSIKWSTIFKVNVGLRESNPAAYVPKMVSIGPYHKGNSQLSSMEKYKLLYLRRFLERNNQLYVKSCISELDKWKEKALNCYGDIEGFDTDNDKNQLPFFVLNKLHYMTKQDDELPLVILVMISFTHFLGLGCEFTPIFIIETICNEENIKHILQAVHIHSCHGNPIKESKHGGMETKVMPNATELSEAGISFIKVGHFDRLLGGGELEDDISLFDIKFEKGVIKIPCFGVGDGTEILLRNLIAYEQQSSDDKEVASLFNKIGNGVTIYSDFYYGEEFRKAVEHCDKTWNKMKTNLMRNYFSSPWAGASTAAAIILLLLTTLQTILAVIGSLHK</sequence>
<dbReference type="EMBL" id="JACXVP010000004">
    <property type="protein sequence ID" value="KAG5611317.1"/>
    <property type="molecule type" value="Genomic_DNA"/>
</dbReference>
<gene>
    <name evidence="2" type="ORF">H5410_022598</name>
</gene>
<dbReference type="InterPro" id="IPR004158">
    <property type="entry name" value="DUF247_pln"/>
</dbReference>
<evidence type="ECO:0000313" key="2">
    <source>
        <dbReference type="EMBL" id="KAG5611317.1"/>
    </source>
</evidence>
<accession>A0A9J5ZFX0</accession>
<protein>
    <submittedName>
        <fullName evidence="2">Uncharacterized protein</fullName>
    </submittedName>
</protein>
<feature type="non-terminal residue" evidence="2">
    <location>
        <position position="367"/>
    </location>
</feature>
<evidence type="ECO:0000313" key="3">
    <source>
        <dbReference type="Proteomes" id="UP000824120"/>
    </source>
</evidence>
<keyword evidence="1" id="KW-0472">Membrane</keyword>
<comment type="caution">
    <text evidence="2">The sequence shown here is derived from an EMBL/GenBank/DDBJ whole genome shotgun (WGS) entry which is preliminary data.</text>
</comment>
<dbReference type="OrthoDB" id="591587at2759"/>
<keyword evidence="3" id="KW-1185">Reference proteome</keyword>
<organism evidence="2 3">
    <name type="scientific">Solanum commersonii</name>
    <name type="common">Commerson's wild potato</name>
    <name type="synonym">Commerson's nightshade</name>
    <dbReference type="NCBI Taxonomy" id="4109"/>
    <lineage>
        <taxon>Eukaryota</taxon>
        <taxon>Viridiplantae</taxon>
        <taxon>Streptophyta</taxon>
        <taxon>Embryophyta</taxon>
        <taxon>Tracheophyta</taxon>
        <taxon>Spermatophyta</taxon>
        <taxon>Magnoliopsida</taxon>
        <taxon>eudicotyledons</taxon>
        <taxon>Gunneridae</taxon>
        <taxon>Pentapetalae</taxon>
        <taxon>asterids</taxon>
        <taxon>lamiids</taxon>
        <taxon>Solanales</taxon>
        <taxon>Solanaceae</taxon>
        <taxon>Solanoideae</taxon>
        <taxon>Solaneae</taxon>
        <taxon>Solanum</taxon>
    </lineage>
</organism>
<reference evidence="2 3" key="1">
    <citation type="submission" date="2020-09" db="EMBL/GenBank/DDBJ databases">
        <title>De no assembly of potato wild relative species, Solanum commersonii.</title>
        <authorList>
            <person name="Cho K."/>
        </authorList>
    </citation>
    <scope>NUCLEOTIDE SEQUENCE [LARGE SCALE GENOMIC DNA]</scope>
    <source>
        <strain evidence="2">LZ3.2</strain>
        <tissue evidence="2">Leaf</tissue>
    </source>
</reference>